<dbReference type="OrthoDB" id="5769209at2"/>
<dbReference type="NCBIfam" id="NF047593">
    <property type="entry name" value="IS66_ISAeme5_TnpA"/>
    <property type="match status" value="1"/>
</dbReference>
<reference evidence="1 2" key="1">
    <citation type="submission" date="2018-10" db="EMBL/GenBank/DDBJ databases">
        <title>Genomic Encyclopedia of Archaeal and Bacterial Type Strains, Phase II (KMG-II): from individual species to whole genera.</title>
        <authorList>
            <person name="Goeker M."/>
        </authorList>
    </citation>
    <scope>NUCLEOTIDE SEQUENCE [LARGE SCALE GENOMIC DNA]</scope>
    <source>
        <strain evidence="1 2">DSM 235</strain>
    </source>
</reference>
<evidence type="ECO:0008006" key="3">
    <source>
        <dbReference type="Google" id="ProtNLM"/>
    </source>
</evidence>
<dbReference type="Proteomes" id="UP000274556">
    <property type="component" value="Unassembled WGS sequence"/>
</dbReference>
<comment type="caution">
    <text evidence="1">The sequence shown here is derived from an EMBL/GenBank/DDBJ whole genome shotgun (WGS) entry which is preliminary data.</text>
</comment>
<accession>A0A495V9Z2</accession>
<evidence type="ECO:0000313" key="2">
    <source>
        <dbReference type="Proteomes" id="UP000274556"/>
    </source>
</evidence>
<sequence>MAEKRRSREQWRELVRGWPGSGLTQAQYCEHHGISTGSLSRWRAVFGREHHAGGGPARSRAESPVRLLPVQFGDALAPARSDRVLTVVFGGGVRLEVPPGCDGATLARVVDVLAQRTTA</sequence>
<organism evidence="1 2">
    <name type="scientific">Thiocapsa rosea</name>
    <dbReference type="NCBI Taxonomy" id="69360"/>
    <lineage>
        <taxon>Bacteria</taxon>
        <taxon>Pseudomonadati</taxon>
        <taxon>Pseudomonadota</taxon>
        <taxon>Gammaproteobacteria</taxon>
        <taxon>Chromatiales</taxon>
        <taxon>Chromatiaceae</taxon>
        <taxon>Thiocapsa</taxon>
    </lineage>
</organism>
<evidence type="ECO:0000313" key="1">
    <source>
        <dbReference type="EMBL" id="RKT45560.1"/>
    </source>
</evidence>
<dbReference type="AlphaFoldDB" id="A0A495V9Z2"/>
<dbReference type="EMBL" id="RBXL01000001">
    <property type="protein sequence ID" value="RKT45560.1"/>
    <property type="molecule type" value="Genomic_DNA"/>
</dbReference>
<gene>
    <name evidence="1" type="ORF">BDD21_3024</name>
</gene>
<protein>
    <recommendedName>
        <fullName evidence="3">Transposase</fullName>
    </recommendedName>
</protein>
<keyword evidence="2" id="KW-1185">Reference proteome</keyword>
<proteinExistence type="predicted"/>
<dbReference type="RefSeq" id="WP_120797808.1">
    <property type="nucleotide sequence ID" value="NZ_RBXL01000001.1"/>
</dbReference>
<name>A0A495V9Z2_9GAMM</name>